<name>A0ABR4LUS4_9EURO</name>
<keyword evidence="3" id="KW-1185">Reference proteome</keyword>
<sequence length="171" mass="18056">MHSSVLVCFALALTSCAVPLARHSANSAIQRKSVGYDVVNVGAFPNAPQRPVVETAIETVTVPGASLQTVTVTQTPTHSPSPSPLWGTIVHGSASTLPTPSATPVTQADTMPRGFTAMDRLARAFGKSISSHFKPHSNETLTTYSKLKARGANGTEYMPHFLRGLLNSTES</sequence>
<proteinExistence type="predicted"/>
<gene>
    <name evidence="2" type="ORF">BJX67DRAFT_380107</name>
</gene>
<dbReference type="GeneID" id="98147794"/>
<reference evidence="2 3" key="1">
    <citation type="submission" date="2024-07" db="EMBL/GenBank/DDBJ databases">
        <title>Section-level genome sequencing and comparative genomics of Aspergillus sections Usti and Cavernicolus.</title>
        <authorList>
            <consortium name="Lawrence Berkeley National Laboratory"/>
            <person name="Nybo J.L."/>
            <person name="Vesth T.C."/>
            <person name="Theobald S."/>
            <person name="Frisvad J.C."/>
            <person name="Larsen T.O."/>
            <person name="Kjaerboelling I."/>
            <person name="Rothschild-Mancinelli K."/>
            <person name="Lyhne E.K."/>
            <person name="Kogle M.E."/>
            <person name="Barry K."/>
            <person name="Clum A."/>
            <person name="Na H."/>
            <person name="Ledsgaard L."/>
            <person name="Lin J."/>
            <person name="Lipzen A."/>
            <person name="Kuo A."/>
            <person name="Riley R."/>
            <person name="Mondo S."/>
            <person name="Labutti K."/>
            <person name="Haridas S."/>
            <person name="Pangalinan J."/>
            <person name="Salamov A.A."/>
            <person name="Simmons B.A."/>
            <person name="Magnuson J.K."/>
            <person name="Chen J."/>
            <person name="Drula E."/>
            <person name="Henrissat B."/>
            <person name="Wiebenga A."/>
            <person name="Lubbers R.J."/>
            <person name="Gomes A.C."/>
            <person name="Macurrencykelacurrency M.R."/>
            <person name="Stajich J."/>
            <person name="Grigoriev I.V."/>
            <person name="Mortensen U.H."/>
            <person name="De Vries R.P."/>
            <person name="Baker S.E."/>
            <person name="Andersen M.R."/>
        </authorList>
    </citation>
    <scope>NUCLEOTIDE SEQUENCE [LARGE SCALE GENOMIC DNA]</scope>
    <source>
        <strain evidence="2 3">CBS 449.75</strain>
    </source>
</reference>
<dbReference type="EMBL" id="JBFXLQ010000014">
    <property type="protein sequence ID" value="KAL2868297.1"/>
    <property type="molecule type" value="Genomic_DNA"/>
</dbReference>
<feature type="signal peptide" evidence="1">
    <location>
        <begin position="1"/>
        <end position="17"/>
    </location>
</feature>
<protein>
    <submittedName>
        <fullName evidence="2">Uncharacterized protein</fullName>
    </submittedName>
</protein>
<dbReference type="Proteomes" id="UP001610432">
    <property type="component" value="Unassembled WGS sequence"/>
</dbReference>
<organism evidence="2 3">
    <name type="scientific">Aspergillus lucknowensis</name>
    <dbReference type="NCBI Taxonomy" id="176173"/>
    <lineage>
        <taxon>Eukaryota</taxon>
        <taxon>Fungi</taxon>
        <taxon>Dikarya</taxon>
        <taxon>Ascomycota</taxon>
        <taxon>Pezizomycotina</taxon>
        <taxon>Eurotiomycetes</taxon>
        <taxon>Eurotiomycetidae</taxon>
        <taxon>Eurotiales</taxon>
        <taxon>Aspergillaceae</taxon>
        <taxon>Aspergillus</taxon>
        <taxon>Aspergillus subgen. Nidulantes</taxon>
    </lineage>
</organism>
<evidence type="ECO:0000313" key="2">
    <source>
        <dbReference type="EMBL" id="KAL2868297.1"/>
    </source>
</evidence>
<evidence type="ECO:0000256" key="1">
    <source>
        <dbReference type="SAM" id="SignalP"/>
    </source>
</evidence>
<comment type="caution">
    <text evidence="2">The sequence shown here is derived from an EMBL/GenBank/DDBJ whole genome shotgun (WGS) entry which is preliminary data.</text>
</comment>
<keyword evidence="1" id="KW-0732">Signal</keyword>
<accession>A0ABR4LUS4</accession>
<evidence type="ECO:0000313" key="3">
    <source>
        <dbReference type="Proteomes" id="UP001610432"/>
    </source>
</evidence>
<feature type="chain" id="PRO_5045241887" evidence="1">
    <location>
        <begin position="18"/>
        <end position="171"/>
    </location>
</feature>
<dbReference type="RefSeq" id="XP_070887276.1">
    <property type="nucleotide sequence ID" value="XM_071032722.1"/>
</dbReference>